<dbReference type="Proteomes" id="UP001381693">
    <property type="component" value="Unassembled WGS sequence"/>
</dbReference>
<dbReference type="SMART" id="SM01273">
    <property type="entry name" value="Mago-bind"/>
    <property type="match status" value="1"/>
</dbReference>
<feature type="region of interest" description="Disordered" evidence="3">
    <location>
        <begin position="1"/>
        <end position="134"/>
    </location>
</feature>
<name>A0AAN9A6L1_HALRR</name>
<reference evidence="5 6" key="1">
    <citation type="submission" date="2023-11" db="EMBL/GenBank/DDBJ databases">
        <title>Halocaridina rubra genome assembly.</title>
        <authorList>
            <person name="Smith C."/>
        </authorList>
    </citation>
    <scope>NUCLEOTIDE SEQUENCE [LARGE SCALE GENOMIC DNA]</scope>
    <source>
        <strain evidence="5">EP-1</strain>
        <tissue evidence="5">Whole</tissue>
    </source>
</reference>
<evidence type="ECO:0000256" key="3">
    <source>
        <dbReference type="SAM" id="MobiDB-lite"/>
    </source>
</evidence>
<dbReference type="InterPro" id="IPR015362">
    <property type="entry name" value="WIBG_mago-bd"/>
</dbReference>
<comment type="caution">
    <text evidence="5">The sequence shown here is derived from an EMBL/GenBank/DDBJ whole genome shotgun (WGS) entry which is preliminary data.</text>
</comment>
<gene>
    <name evidence="5" type="ORF">SK128_010028</name>
</gene>
<dbReference type="GO" id="GO:0035145">
    <property type="term" value="C:exon-exon junction complex"/>
    <property type="evidence" value="ECO:0007669"/>
    <property type="project" value="TreeGrafter"/>
</dbReference>
<keyword evidence="6" id="KW-1185">Reference proteome</keyword>
<feature type="domain" description="WIBG Mago-binding" evidence="4">
    <location>
        <begin position="12"/>
        <end position="38"/>
    </location>
</feature>
<evidence type="ECO:0000259" key="4">
    <source>
        <dbReference type="SMART" id="SM01273"/>
    </source>
</evidence>
<protein>
    <recommendedName>
        <fullName evidence="2">Partner of Y14 and mago</fullName>
    </recommendedName>
</protein>
<evidence type="ECO:0000313" key="5">
    <source>
        <dbReference type="EMBL" id="KAK7082581.1"/>
    </source>
</evidence>
<dbReference type="InterPro" id="IPR039333">
    <property type="entry name" value="PYM1"/>
</dbReference>
<dbReference type="GO" id="GO:0005737">
    <property type="term" value="C:cytoplasm"/>
    <property type="evidence" value="ECO:0007669"/>
    <property type="project" value="TreeGrafter"/>
</dbReference>
<evidence type="ECO:0000256" key="1">
    <source>
        <dbReference type="ARBA" id="ARBA00009394"/>
    </source>
</evidence>
<feature type="compositionally biased region" description="Basic residues" evidence="3">
    <location>
        <begin position="98"/>
        <end position="110"/>
    </location>
</feature>
<sequence length="198" mass="22088">MSSTEYVKDESGQCFIPASQRPDGSWRKARRVKDGYVPQEEMPLYESKGKQWAKSRSEFPVGLAPDDVAAAKGRQQQQTSNPGIPGLALPSKPEPTKSQRKKSSGGKKKASNADTNIAKKLQDTHISTSVKDQPIATTDPVKRLRNLRKKLRDIEKLEKQISSGELKKPEPEQLLKVKKKDEVVQIIKELEAEVGEEN</sequence>
<evidence type="ECO:0000313" key="6">
    <source>
        <dbReference type="Proteomes" id="UP001381693"/>
    </source>
</evidence>
<feature type="compositionally biased region" description="Basic and acidic residues" evidence="3">
    <location>
        <begin position="1"/>
        <end position="11"/>
    </location>
</feature>
<dbReference type="PANTHER" id="PTHR22959">
    <property type="entry name" value="PYM PROTEIN"/>
    <property type="match status" value="1"/>
</dbReference>
<accession>A0AAN9A6L1</accession>
<comment type="similarity">
    <text evidence="1">Belongs to the pym family.</text>
</comment>
<dbReference type="EMBL" id="JAXCGZ010003960">
    <property type="protein sequence ID" value="KAK7082581.1"/>
    <property type="molecule type" value="Genomic_DNA"/>
</dbReference>
<dbReference type="GO" id="GO:0003723">
    <property type="term" value="F:RNA binding"/>
    <property type="evidence" value="ECO:0007669"/>
    <property type="project" value="TreeGrafter"/>
</dbReference>
<dbReference type="GO" id="GO:1903259">
    <property type="term" value="P:exon-exon junction complex disassembly"/>
    <property type="evidence" value="ECO:0007669"/>
    <property type="project" value="InterPro"/>
</dbReference>
<proteinExistence type="inferred from homology"/>
<evidence type="ECO:0000256" key="2">
    <source>
        <dbReference type="ARBA" id="ARBA00018898"/>
    </source>
</evidence>
<dbReference type="PANTHER" id="PTHR22959:SF0">
    <property type="entry name" value="PARTNER OF Y14 AND MAGO"/>
    <property type="match status" value="1"/>
</dbReference>
<organism evidence="5 6">
    <name type="scientific">Halocaridina rubra</name>
    <name type="common">Hawaiian red shrimp</name>
    <dbReference type="NCBI Taxonomy" id="373956"/>
    <lineage>
        <taxon>Eukaryota</taxon>
        <taxon>Metazoa</taxon>
        <taxon>Ecdysozoa</taxon>
        <taxon>Arthropoda</taxon>
        <taxon>Crustacea</taxon>
        <taxon>Multicrustacea</taxon>
        <taxon>Malacostraca</taxon>
        <taxon>Eumalacostraca</taxon>
        <taxon>Eucarida</taxon>
        <taxon>Decapoda</taxon>
        <taxon>Pleocyemata</taxon>
        <taxon>Caridea</taxon>
        <taxon>Atyoidea</taxon>
        <taxon>Atyidae</taxon>
        <taxon>Halocaridina</taxon>
    </lineage>
</organism>
<dbReference type="Pfam" id="PF09282">
    <property type="entry name" value="Mago-bind"/>
    <property type="match status" value="1"/>
</dbReference>
<dbReference type="InterPro" id="IPR036348">
    <property type="entry name" value="WIBG_N_sf"/>
</dbReference>
<dbReference type="SUPFAM" id="SSF101931">
    <property type="entry name" value="Pym (Within the bgcn gene intron protein, WIBG), N-terminal domain"/>
    <property type="match status" value="1"/>
</dbReference>
<dbReference type="AlphaFoldDB" id="A0AAN9A6L1"/>